<proteinExistence type="predicted"/>
<evidence type="ECO:0000313" key="3">
    <source>
        <dbReference type="Proteomes" id="UP000327000"/>
    </source>
</evidence>
<feature type="region of interest" description="Disordered" evidence="1">
    <location>
        <begin position="1"/>
        <end position="26"/>
    </location>
</feature>
<reference evidence="2 3" key="1">
    <citation type="journal article" date="2019" name="Microb. Cell Fact.">
        <title>Exploring novel herbicidin analogues by transcriptional regulator overexpression and MS/MS molecular networking.</title>
        <authorList>
            <person name="Shi Y."/>
            <person name="Gu R."/>
            <person name="Li Y."/>
            <person name="Wang X."/>
            <person name="Ren W."/>
            <person name="Li X."/>
            <person name="Wang L."/>
            <person name="Xie Y."/>
            <person name="Hong B."/>
        </authorList>
    </citation>
    <scope>NUCLEOTIDE SEQUENCE [LARGE SCALE GENOMIC DNA]</scope>
    <source>
        <strain evidence="2 3">US-43</strain>
    </source>
</reference>
<evidence type="ECO:0000313" key="2">
    <source>
        <dbReference type="EMBL" id="KAB7839571.1"/>
    </source>
</evidence>
<name>A0A5N5W5Q6_STRMB</name>
<protein>
    <submittedName>
        <fullName evidence="2">Uncharacterized protein</fullName>
    </submittedName>
</protein>
<keyword evidence="3" id="KW-1185">Reference proteome</keyword>
<dbReference type="RefSeq" id="WP_164543576.1">
    <property type="nucleotide sequence ID" value="NZ_VOKX01000070.1"/>
</dbReference>
<feature type="compositionally biased region" description="Pro residues" evidence="1">
    <location>
        <begin position="54"/>
        <end position="63"/>
    </location>
</feature>
<gene>
    <name evidence="2" type="ORF">FRZ00_21835</name>
</gene>
<accession>A0A5N5W5Q6</accession>
<dbReference type="EMBL" id="VOKX01000070">
    <property type="protein sequence ID" value="KAB7839571.1"/>
    <property type="molecule type" value="Genomic_DNA"/>
</dbReference>
<sequence length="70" mass="7625">MYRGSARRTTPPPGRRRAAPGPAADPCVLVQPSESFRVLRGPLLQHAAAVGVRPPGPRRPPTRPAARRRR</sequence>
<dbReference type="AlphaFoldDB" id="A0A5N5W5Q6"/>
<organism evidence="2 3">
    <name type="scientific">Streptomyces mobaraensis</name>
    <name type="common">Streptoverticillium mobaraense</name>
    <dbReference type="NCBI Taxonomy" id="35621"/>
    <lineage>
        <taxon>Bacteria</taxon>
        <taxon>Bacillati</taxon>
        <taxon>Actinomycetota</taxon>
        <taxon>Actinomycetes</taxon>
        <taxon>Kitasatosporales</taxon>
        <taxon>Streptomycetaceae</taxon>
        <taxon>Streptomyces</taxon>
    </lineage>
</organism>
<comment type="caution">
    <text evidence="2">The sequence shown here is derived from an EMBL/GenBank/DDBJ whole genome shotgun (WGS) entry which is preliminary data.</text>
</comment>
<evidence type="ECO:0000256" key="1">
    <source>
        <dbReference type="SAM" id="MobiDB-lite"/>
    </source>
</evidence>
<feature type="region of interest" description="Disordered" evidence="1">
    <location>
        <begin position="48"/>
        <end position="70"/>
    </location>
</feature>
<dbReference type="Proteomes" id="UP000327000">
    <property type="component" value="Unassembled WGS sequence"/>
</dbReference>